<dbReference type="InParanoid" id="A0A1B4XI54"/>
<dbReference type="Gene3D" id="3.40.50.300">
    <property type="entry name" value="P-loop containing nucleotide triphosphate hydrolases"/>
    <property type="match status" value="1"/>
</dbReference>
<keyword evidence="2" id="KW-0547">Nucleotide-binding</keyword>
<evidence type="ECO:0000256" key="2">
    <source>
        <dbReference type="ARBA" id="ARBA00022741"/>
    </source>
</evidence>
<dbReference type="AlphaFoldDB" id="A0A1B4XI54"/>
<dbReference type="PROSITE" id="PS50893">
    <property type="entry name" value="ABC_TRANSPORTER_2"/>
    <property type="match status" value="1"/>
</dbReference>
<dbReference type="Pfam" id="PF00005">
    <property type="entry name" value="ABC_tran"/>
    <property type="match status" value="1"/>
</dbReference>
<dbReference type="GO" id="GO:0016887">
    <property type="term" value="F:ATP hydrolysis activity"/>
    <property type="evidence" value="ECO:0007669"/>
    <property type="project" value="InterPro"/>
</dbReference>
<protein>
    <submittedName>
        <fullName evidence="5">ABC transporter ATP-binding protein</fullName>
    </submittedName>
</protein>
<name>A0A1B4XI54_9GAMM</name>
<proteinExistence type="predicted"/>
<keyword evidence="6" id="KW-1185">Reference proteome</keyword>
<dbReference type="EMBL" id="AP014879">
    <property type="protein sequence ID" value="BAV34485.1"/>
    <property type="molecule type" value="Genomic_DNA"/>
</dbReference>
<gene>
    <name evidence="5" type="ORF">SCL_2196</name>
</gene>
<dbReference type="PANTHER" id="PTHR43023:SF6">
    <property type="entry name" value="INTERMEMBRANE PHOSPHOLIPID TRANSPORT SYSTEM ATP-BINDING PROTEIN MLAF"/>
    <property type="match status" value="1"/>
</dbReference>
<dbReference type="InterPro" id="IPR003593">
    <property type="entry name" value="AAA+_ATPase"/>
</dbReference>
<evidence type="ECO:0000313" key="6">
    <source>
        <dbReference type="Proteomes" id="UP000243180"/>
    </source>
</evidence>
<evidence type="ECO:0000313" key="5">
    <source>
        <dbReference type="EMBL" id="BAV34485.1"/>
    </source>
</evidence>
<dbReference type="InterPro" id="IPR017871">
    <property type="entry name" value="ABC_transporter-like_CS"/>
</dbReference>
<dbReference type="PROSITE" id="PS00211">
    <property type="entry name" value="ABC_TRANSPORTER_1"/>
    <property type="match status" value="1"/>
</dbReference>
<dbReference type="InterPro" id="IPR003439">
    <property type="entry name" value="ABC_transporter-like_ATP-bd"/>
</dbReference>
<dbReference type="SUPFAM" id="SSF52540">
    <property type="entry name" value="P-loop containing nucleoside triphosphate hydrolases"/>
    <property type="match status" value="1"/>
</dbReference>
<dbReference type="PANTHER" id="PTHR43023">
    <property type="entry name" value="PROTEIN TRIGALACTOSYLDIACYLGLYCEROL 3, CHLOROPLASTIC"/>
    <property type="match status" value="1"/>
</dbReference>
<dbReference type="FunCoup" id="A0A1B4XI54">
    <property type="interactions" value="267"/>
</dbReference>
<organism evidence="5 6">
    <name type="scientific">Sulfuricaulis limicola</name>
    <dbReference type="NCBI Taxonomy" id="1620215"/>
    <lineage>
        <taxon>Bacteria</taxon>
        <taxon>Pseudomonadati</taxon>
        <taxon>Pseudomonadota</taxon>
        <taxon>Gammaproteobacteria</taxon>
        <taxon>Acidiferrobacterales</taxon>
        <taxon>Acidiferrobacteraceae</taxon>
        <taxon>Sulfuricaulis</taxon>
    </lineage>
</organism>
<keyword evidence="1" id="KW-0813">Transport</keyword>
<evidence type="ECO:0000256" key="1">
    <source>
        <dbReference type="ARBA" id="ARBA00022448"/>
    </source>
</evidence>
<dbReference type="RefSeq" id="WP_231969812.1">
    <property type="nucleotide sequence ID" value="NZ_AP014879.1"/>
</dbReference>
<feature type="domain" description="ABC transporter" evidence="4">
    <location>
        <begin position="15"/>
        <end position="251"/>
    </location>
</feature>
<dbReference type="GO" id="GO:0005524">
    <property type="term" value="F:ATP binding"/>
    <property type="evidence" value="ECO:0007669"/>
    <property type="project" value="UniProtKB-KW"/>
</dbReference>
<dbReference type="KEGG" id="slim:SCL_2196"/>
<dbReference type="CDD" id="cd03261">
    <property type="entry name" value="ABC_Org_Solvent_Resistant"/>
    <property type="match status" value="1"/>
</dbReference>
<dbReference type="SMART" id="SM00382">
    <property type="entry name" value="AAA"/>
    <property type="match status" value="1"/>
</dbReference>
<evidence type="ECO:0000259" key="4">
    <source>
        <dbReference type="PROSITE" id="PS50893"/>
    </source>
</evidence>
<dbReference type="InterPro" id="IPR027417">
    <property type="entry name" value="P-loop_NTPase"/>
</dbReference>
<accession>A0A1B4XI54</accession>
<dbReference type="Proteomes" id="UP000243180">
    <property type="component" value="Chromosome"/>
</dbReference>
<keyword evidence="3 5" id="KW-0067">ATP-binding</keyword>
<sequence>MSQSRNGAAGSEVLVDIQDVHFSRSERPILKGIHMPIRRGQVTAIMGGSGSGKTTLLNLIGGRIKPDRGTLTVDGQSVPDLKTKELFELRKRMGMLFQSGALLTDLSLFENVAFPIREHTKLPESLLRKVVLMKLEAVGLRGARDLMPSELSGGMQRRAALARAIALEPMMIMYDEPFTGLDPISKGVIAKLIRELNQSLGITSIVVSHDVAETCMISDYAYLIGDGRIIGEGTPAEVQKSGSEHVRQFMDGLPDGPVPYQYPAGDYVEDLMKNVA</sequence>
<reference evidence="5 6" key="1">
    <citation type="submission" date="2015-05" db="EMBL/GenBank/DDBJ databases">
        <title>Complete genome sequence of a sulfur-oxidizing gammaproteobacterium strain HA5.</title>
        <authorList>
            <person name="Miura A."/>
            <person name="Kojima H."/>
            <person name="Fukui M."/>
        </authorList>
    </citation>
    <scope>NUCLEOTIDE SEQUENCE [LARGE SCALE GENOMIC DNA]</scope>
    <source>
        <strain evidence="5 6">HA5</strain>
    </source>
</reference>
<evidence type="ECO:0000256" key="3">
    <source>
        <dbReference type="ARBA" id="ARBA00022840"/>
    </source>
</evidence>